<accession>A0A820GV99</accession>
<gene>
    <name evidence="1" type="ORF">JBS370_LOCUS39904</name>
</gene>
<comment type="caution">
    <text evidence="1">The sequence shown here is derived from an EMBL/GenBank/DDBJ whole genome shotgun (WGS) entry which is preliminary data.</text>
</comment>
<sequence>MTYYQIFDLCRIYINNIHRMVQIFGIGSANRTLIREINRIFLDYMTYEGVYKSCNRFGLKTNASPLQKNNI</sequence>
<dbReference type="EMBL" id="CAJOBD010031367">
    <property type="protein sequence ID" value="CAF4285799.1"/>
    <property type="molecule type" value="Genomic_DNA"/>
</dbReference>
<dbReference type="AlphaFoldDB" id="A0A820GV99"/>
<dbReference type="Proteomes" id="UP000663836">
    <property type="component" value="Unassembled WGS sequence"/>
</dbReference>
<evidence type="ECO:0000313" key="2">
    <source>
        <dbReference type="Proteomes" id="UP000663836"/>
    </source>
</evidence>
<dbReference type="SUPFAM" id="SSF64484">
    <property type="entry name" value="beta and beta-prime subunits of DNA dependent RNA-polymerase"/>
    <property type="match status" value="1"/>
</dbReference>
<name>A0A820GV99_9BILA</name>
<evidence type="ECO:0000313" key="1">
    <source>
        <dbReference type="EMBL" id="CAF4285799.1"/>
    </source>
</evidence>
<organism evidence="1 2">
    <name type="scientific">Rotaria sordida</name>
    <dbReference type="NCBI Taxonomy" id="392033"/>
    <lineage>
        <taxon>Eukaryota</taxon>
        <taxon>Metazoa</taxon>
        <taxon>Spiralia</taxon>
        <taxon>Gnathifera</taxon>
        <taxon>Rotifera</taxon>
        <taxon>Eurotatoria</taxon>
        <taxon>Bdelloidea</taxon>
        <taxon>Philodinida</taxon>
        <taxon>Philodinidae</taxon>
        <taxon>Rotaria</taxon>
    </lineage>
</organism>
<protein>
    <submittedName>
        <fullName evidence="1">Uncharacterized protein</fullName>
    </submittedName>
</protein>
<proteinExistence type="predicted"/>
<reference evidence="1" key="1">
    <citation type="submission" date="2021-02" db="EMBL/GenBank/DDBJ databases">
        <authorList>
            <person name="Nowell W R."/>
        </authorList>
    </citation>
    <scope>NUCLEOTIDE SEQUENCE</scope>
</reference>